<accession>A0A7L4ZW18</accession>
<dbReference type="RefSeq" id="WP_151080846.1">
    <property type="nucleotide sequence ID" value="NZ_CP047647.1"/>
</dbReference>
<dbReference type="InterPro" id="IPR035986">
    <property type="entry name" value="PKD_dom_sf"/>
</dbReference>
<dbReference type="InterPro" id="IPR013783">
    <property type="entry name" value="Ig-like_fold"/>
</dbReference>
<comment type="caution">
    <text evidence="3">The sequence shown here is derived from an EMBL/GenBank/DDBJ whole genome shotgun (WGS) entry which is preliminary data.</text>
</comment>
<reference evidence="3 4" key="1">
    <citation type="submission" date="2019-09" db="EMBL/GenBank/DDBJ databases">
        <title>Genome sequence of Hymenobacter sp. M3.</title>
        <authorList>
            <person name="Srinivasan S."/>
        </authorList>
    </citation>
    <scope>NUCLEOTIDE SEQUENCE [LARGE SCALE GENOMIC DNA]</scope>
    <source>
        <strain evidence="3 4">M3</strain>
    </source>
</reference>
<keyword evidence="4" id="KW-1185">Reference proteome</keyword>
<evidence type="ECO:0000313" key="3">
    <source>
        <dbReference type="EMBL" id="KAA9325363.1"/>
    </source>
</evidence>
<feature type="domain" description="Ig-like" evidence="2">
    <location>
        <begin position="783"/>
        <end position="862"/>
    </location>
</feature>
<evidence type="ECO:0000313" key="4">
    <source>
        <dbReference type="Proteomes" id="UP000326380"/>
    </source>
</evidence>
<dbReference type="Proteomes" id="UP000326380">
    <property type="component" value="Unassembled WGS sequence"/>
</dbReference>
<dbReference type="NCBIfam" id="TIGR04183">
    <property type="entry name" value="Por_Secre_tail"/>
    <property type="match status" value="1"/>
</dbReference>
<sequence length="1516" mass="145826">MREPLPTVFLGRTILKSTARPVAARVWRHTLLAVFFLLSLPTAWAQTTAPEGGTLSGSTTVCSGTNSGTLTLSGYTGTIVKYQINTGSGFQDVSGTSTTFQYTNVATTTSYRAVVLTPDSRQVASTEAVVTVSPTPSASISANGSTSFCGQGTLNLSAGPSGSGLTYQFLLNGQPISGATNQTYSATVTSSGNYSVRVTNGANCSATSAAIPVTVNGTPAVTLAANGPTTVCQGNSVSLTATASSNFLLQYYRDGVQIAGASSNTYNATTSGTYTVVAYDPNSCSSTSNAVAVTVTPATAPTVAYSASTYCQNAGTTPTPTTSVSGGTFTSTSGLSLNASTGAINLAASTPGTYTVTYTTSGACGGSGNTTVTISNAGNAAFAYAASTFCVSGTNPTPTVSGTSGGTFSSASGLSLNASTGAINLSASTPGTYTVTYSVGGACPASSTQTVTINSAPAAAFSYASAAYCTSSTNPTPTIASGSAAGTFSSTSGLSLNASTGAINLAASTPGTYTVTNTVAASGGCAASTATTTVTINATPTATLTAGGPTTFCQGGSVVLTAGGGASGATYQFLLNGQPISGATSATYSATTGGSYAVAITNPGSCSATSSAVAVAVNPAASAAFAYAASTFCVSGTNPTPTVSGTAGGTFSSASGLSLNAATGAINLAASTPGTYSVTYAVGGACPASSTQTVTITTAPLASFSYAGTSYCTSGTNPAPAFGTGASAGTFSSASGLSLNAATGVITLAASTPGTYSVTNTIAAAGGCAAASATTTVTITAAPNAALTAGGSTTICQGNSVTLTATGGASGATYQFLLNGQPISGATSATYSASTAGVYTVTVTNPGSCSATSAAVNVTVTPATTPTVAYGASTYCQNAGTTPTPTTSVSGGSFSSASGLSLNASTGVINLAASTPGTYTVTYAASGACAGSGTTTVTITAPATAGFAYSTSTFCASGTNPSPTVSGTSGGTFSSASGLSLNASTGAINLSASTPGTYTVTYSVGGACPASSTQTVTITTAPLAAFNYPSATYCAGSTGTVTPSFGTGASAGTFSSTSGLSLNASTGVINLAASTPGTYTVTNTIAASGGCAASTATATVNITPAASSAFSYSSGTYCVSGTNPTPTVSGTSGGTFSSTSGLSLNTSTGAINLAASTPGTYTVTYAVSSACGSSSTQTVTITTAPLAAFSYGSAAYCTSGTNPAPTFGAGASAGTFSSTSGLSLNASTGVINLSASAPGTYTVTNTIAASGGCTASTASATVTINTAPTASLTTTGSTTFCQGGSVTLTALGGSAGATYQFLLNGQPISGATSATYSATTGGTYSVIVTNAGGCTATSAATSVTVNPTPVAPTLTAVTQPNGSVLLTSSAASGNQFYLNGTPVAGATGQTYLVASPLQNGPYTVATTSTSGCPSAASNAVNVTVVLAAKPLAGSSLQVYPNPTHDGRLTVELTGYRKPVQLTVVNALGQVVFRQEVKPASSGLTQQTVDLSTLPHGVYVLRLVTEGGTDTRRIVHE</sequence>
<feature type="domain" description="Secretion system C-terminal sorting" evidence="1">
    <location>
        <begin position="1438"/>
        <end position="1513"/>
    </location>
</feature>
<name>A0A7L4ZW18_9BACT</name>
<dbReference type="InterPro" id="IPR044023">
    <property type="entry name" value="Ig_7"/>
</dbReference>
<gene>
    <name evidence="3" type="ORF">F0P96_20395</name>
</gene>
<proteinExistence type="predicted"/>
<dbReference type="InterPro" id="IPR026444">
    <property type="entry name" value="Secre_tail"/>
</dbReference>
<dbReference type="Pfam" id="PF19081">
    <property type="entry name" value="Ig_7"/>
    <property type="match status" value="1"/>
</dbReference>
<dbReference type="EMBL" id="VTWU01000010">
    <property type="protein sequence ID" value="KAA9325363.1"/>
    <property type="molecule type" value="Genomic_DNA"/>
</dbReference>
<evidence type="ECO:0000259" key="1">
    <source>
        <dbReference type="Pfam" id="PF18962"/>
    </source>
</evidence>
<protein>
    <submittedName>
        <fullName evidence="3">T9SS type A sorting domain-containing protein</fullName>
    </submittedName>
</protein>
<dbReference type="SUPFAM" id="SSF49299">
    <property type="entry name" value="PKD domain"/>
    <property type="match status" value="1"/>
</dbReference>
<dbReference type="Gene3D" id="2.60.40.10">
    <property type="entry name" value="Immunoglobulins"/>
    <property type="match status" value="5"/>
</dbReference>
<dbReference type="Pfam" id="PF18962">
    <property type="entry name" value="Por_Secre_tail"/>
    <property type="match status" value="1"/>
</dbReference>
<evidence type="ECO:0000259" key="2">
    <source>
        <dbReference type="Pfam" id="PF19081"/>
    </source>
</evidence>
<organism evidence="3 4">
    <name type="scientific">Hymenobacter busanensis</name>
    <dbReference type="NCBI Taxonomy" id="2607656"/>
    <lineage>
        <taxon>Bacteria</taxon>
        <taxon>Pseudomonadati</taxon>
        <taxon>Bacteroidota</taxon>
        <taxon>Cytophagia</taxon>
        <taxon>Cytophagales</taxon>
        <taxon>Hymenobacteraceae</taxon>
        <taxon>Hymenobacter</taxon>
    </lineage>
</organism>